<dbReference type="EMBL" id="JABCIY010000031">
    <property type="protein sequence ID" value="KAF7196108.1"/>
    <property type="molecule type" value="Genomic_DNA"/>
</dbReference>
<dbReference type="OrthoDB" id="3640077at2759"/>
<proteinExistence type="predicted"/>
<evidence type="ECO:0000313" key="1">
    <source>
        <dbReference type="EMBL" id="KAF7196108.1"/>
    </source>
</evidence>
<evidence type="ECO:0000313" key="2">
    <source>
        <dbReference type="Proteomes" id="UP000660729"/>
    </source>
</evidence>
<sequence length="252" mass="28949">MSKDSLKLDKTGAAALQRTRGLRQKDFAVQPAASFLGLPQELRDHIYSYLPLKTKKLIYLGPVSSKKRPKAWRAYKRLSRVCRSVRVEVSKIFWAKNAFVMNAGPKSSLLTADTMLWMTRLALRTAPYYFRPRNGPCDSRIRYEGILLLSKRGDEWKVMIDVEKQRLLQSLWGGYRVIIDRDPDFDSPGGLVELETQRRIVDDAMPIAEEATYMLQDDGCVSRDVLAGIIWCLKQHTDVRMLVKQPNNRLCI</sequence>
<name>A0A8H6VKT1_9PEZI</name>
<evidence type="ECO:0008006" key="3">
    <source>
        <dbReference type="Google" id="ProtNLM"/>
    </source>
</evidence>
<protein>
    <recommendedName>
        <fullName evidence="3">F-box domain-containing protein</fullName>
    </recommendedName>
</protein>
<dbReference type="Proteomes" id="UP000660729">
    <property type="component" value="Unassembled WGS sequence"/>
</dbReference>
<comment type="caution">
    <text evidence="1">The sequence shown here is derived from an EMBL/GenBank/DDBJ whole genome shotgun (WGS) entry which is preliminary data.</text>
</comment>
<accession>A0A8H6VKT1</accession>
<gene>
    <name evidence="1" type="ORF">HII31_02509</name>
</gene>
<reference evidence="1" key="1">
    <citation type="submission" date="2020-04" db="EMBL/GenBank/DDBJ databases">
        <title>Draft genome resource of the tomato pathogen Pseudocercospora fuligena.</title>
        <authorList>
            <person name="Zaccaron A."/>
        </authorList>
    </citation>
    <scope>NUCLEOTIDE SEQUENCE</scope>
    <source>
        <strain evidence="1">PF001</strain>
    </source>
</reference>
<dbReference type="AlphaFoldDB" id="A0A8H6VKT1"/>
<organism evidence="1 2">
    <name type="scientific">Pseudocercospora fuligena</name>
    <dbReference type="NCBI Taxonomy" id="685502"/>
    <lineage>
        <taxon>Eukaryota</taxon>
        <taxon>Fungi</taxon>
        <taxon>Dikarya</taxon>
        <taxon>Ascomycota</taxon>
        <taxon>Pezizomycotina</taxon>
        <taxon>Dothideomycetes</taxon>
        <taxon>Dothideomycetidae</taxon>
        <taxon>Mycosphaerellales</taxon>
        <taxon>Mycosphaerellaceae</taxon>
        <taxon>Pseudocercospora</taxon>
    </lineage>
</organism>
<keyword evidence="2" id="KW-1185">Reference proteome</keyword>